<gene>
    <name evidence="3" type="ORF">S7711_02808</name>
</gene>
<organism evidence="3 4">
    <name type="scientific">Stachybotrys chartarum (strain CBS 109288 / IBT 7711)</name>
    <name type="common">Toxic black mold</name>
    <name type="synonym">Stilbospora chartarum</name>
    <dbReference type="NCBI Taxonomy" id="1280523"/>
    <lineage>
        <taxon>Eukaryota</taxon>
        <taxon>Fungi</taxon>
        <taxon>Dikarya</taxon>
        <taxon>Ascomycota</taxon>
        <taxon>Pezizomycotina</taxon>
        <taxon>Sordariomycetes</taxon>
        <taxon>Hypocreomycetidae</taxon>
        <taxon>Hypocreales</taxon>
        <taxon>Stachybotryaceae</taxon>
        <taxon>Stachybotrys</taxon>
    </lineage>
</organism>
<feature type="transmembrane region" description="Helical" evidence="2">
    <location>
        <begin position="836"/>
        <end position="855"/>
    </location>
</feature>
<dbReference type="OrthoDB" id="5332281at2759"/>
<protein>
    <submittedName>
        <fullName evidence="3">Uncharacterized protein</fullName>
    </submittedName>
</protein>
<feature type="transmembrane region" description="Helical" evidence="2">
    <location>
        <begin position="514"/>
        <end position="539"/>
    </location>
</feature>
<feature type="transmembrane region" description="Helical" evidence="2">
    <location>
        <begin position="246"/>
        <end position="269"/>
    </location>
</feature>
<feature type="transmembrane region" description="Helical" evidence="2">
    <location>
        <begin position="137"/>
        <end position="157"/>
    </location>
</feature>
<dbReference type="Pfam" id="PF11915">
    <property type="entry name" value="DUF3433"/>
    <property type="match status" value="2"/>
</dbReference>
<accession>A0A084AM20</accession>
<dbReference type="HOGENOM" id="CLU_013432_0_0_1"/>
<keyword evidence="2" id="KW-0472">Membrane</keyword>
<evidence type="ECO:0000313" key="3">
    <source>
        <dbReference type="EMBL" id="KEY66349.1"/>
    </source>
</evidence>
<feature type="transmembrane region" description="Helical" evidence="2">
    <location>
        <begin position="289"/>
        <end position="310"/>
    </location>
</feature>
<feature type="transmembrane region" description="Helical" evidence="2">
    <location>
        <begin position="409"/>
        <end position="428"/>
    </location>
</feature>
<dbReference type="EMBL" id="KL648661">
    <property type="protein sequence ID" value="KEY66349.1"/>
    <property type="molecule type" value="Genomic_DNA"/>
</dbReference>
<reference evidence="3 4" key="1">
    <citation type="journal article" date="2014" name="BMC Genomics">
        <title>Comparative genome sequencing reveals chemotype-specific gene clusters in the toxigenic black mold Stachybotrys.</title>
        <authorList>
            <person name="Semeiks J."/>
            <person name="Borek D."/>
            <person name="Otwinowski Z."/>
            <person name="Grishin N.V."/>
        </authorList>
    </citation>
    <scope>NUCLEOTIDE SEQUENCE [LARGE SCALE GENOMIC DNA]</scope>
    <source>
        <strain evidence="4">CBS 109288 / IBT 7711</strain>
    </source>
</reference>
<feature type="transmembrane region" description="Helical" evidence="2">
    <location>
        <begin position="169"/>
        <end position="186"/>
    </location>
</feature>
<evidence type="ECO:0000256" key="1">
    <source>
        <dbReference type="SAM" id="MobiDB-lite"/>
    </source>
</evidence>
<keyword evidence="2" id="KW-1133">Transmembrane helix</keyword>
<keyword evidence="2" id="KW-0812">Transmembrane</keyword>
<evidence type="ECO:0000313" key="4">
    <source>
        <dbReference type="Proteomes" id="UP000028045"/>
    </source>
</evidence>
<feature type="transmembrane region" description="Helical" evidence="2">
    <location>
        <begin position="448"/>
        <end position="470"/>
    </location>
</feature>
<sequence length="953" mass="104337">MAIAGLDVNVTADPNSTPARVQYRPFPSIFRNQQTSPPPQTIHEDFPTLSEASPNVTFKVDPFVSKEDGPPSRRYSGASATLSRKTISPPPISYHSSDPLHGNGKRNTSFTTTATVTSAIQATPSNGWKPRWLQRSVLAAFAAVFALLAAACAIVILQAEGEVDAAVEGAWTFAPVIITSILAALWSRVEFQSSNYTPWIVLDLDNTRRTQTQDSMSRQSSRTIMLDYPSMGYPRALFTAIANQHYLVIASILTSILLRAQIFLSTGLFRMDGGTNSASYFLTVQSHNLYAMLANFALAAILTAPMVFYAPPSSGIAPRDPTAIAGTTALLANSAQALAKLSGTGNLGMEEISGKLRGPWCTTLLHHPNAVPSYEFRLELFESEMNHVEKRSDGPEQLANPYRPWTMRAYAAIATTAFLLILIIGMWLTLTIKKGAGNRFDAPDDMYFLWTSLVTLIFVATAALIACIDFDSRRLTPTLKLLSRDCSFDESLDLAYINEFGIQTMFKAMQFGDWGVFLTTCIAFLAWLLPICSAGLFVASQVEDMTTAELQPQTFFQSNAESLELGPNSSLVQDILIDRTPSFPAWTYEDLAFPILQLQADEDDWAASDRRISAIVPATRAVLECQTVDFVGESTRDMQCRPLDSDDEVGVCGDHPVIGLVALSCEGLPTEATFNYVWGSCDDEFLAVLMCNERVDVLDVQATFEGDDLAISTQSFPIRDEGSSQAANITLPGAGVYELLEDVESEDDGMEGFDSFFTTLVLSRLDVSLTRLGSSQRSNAVTEAIRQQHSIIRAQALNQGSVRRPIQADIGSPSAAIEGSLTVHTRSIVQGEAQTFALTVLLALIIALMGIWIAIRPKGVLSKNPSSIAARASLLSDSTIWWHIPQGSEWLPDAKLAYRLRKKSFRLGWFITGLNDNGTPERSYGISIVQDHGRIMRVAWEGSQIGTTWRRRA</sequence>
<feature type="region of interest" description="Disordered" evidence="1">
    <location>
        <begin position="1"/>
        <end position="20"/>
    </location>
</feature>
<name>A0A084AM20_STACB</name>
<dbReference type="PANTHER" id="PTHR37544">
    <property type="entry name" value="SPRAY-RELATED"/>
    <property type="match status" value="1"/>
</dbReference>
<evidence type="ECO:0000256" key="2">
    <source>
        <dbReference type="SAM" id="Phobius"/>
    </source>
</evidence>
<feature type="region of interest" description="Disordered" evidence="1">
    <location>
        <begin position="61"/>
        <end position="104"/>
    </location>
</feature>
<dbReference type="InterPro" id="IPR021840">
    <property type="entry name" value="DUF3433"/>
</dbReference>
<dbReference type="Proteomes" id="UP000028045">
    <property type="component" value="Unassembled WGS sequence"/>
</dbReference>
<dbReference type="AlphaFoldDB" id="A0A084AM20"/>
<keyword evidence="4" id="KW-1185">Reference proteome</keyword>
<proteinExistence type="predicted"/>